<feature type="coiled-coil region" evidence="3">
    <location>
        <begin position="438"/>
        <end position="465"/>
    </location>
</feature>
<dbReference type="SUPFAM" id="SSF56954">
    <property type="entry name" value="Outer membrane efflux proteins (OEP)"/>
    <property type="match status" value="1"/>
</dbReference>
<protein>
    <submittedName>
        <fullName evidence="4">Efflux transporter outer membrane subunit</fullName>
    </submittedName>
</protein>
<dbReference type="GO" id="GO:0005886">
    <property type="term" value="C:plasma membrane"/>
    <property type="evidence" value="ECO:0007669"/>
    <property type="project" value="UniProtKB-SubCell"/>
</dbReference>
<sequence length="539" mass="57941">MTCRSIPHPGLRHLLPILGVALAVSGCSVGPDFKQPSLWSPSGWLKHPADPADVARARNRRAVVVSDVSPAPPDPRWWDIFHDPELSALETRAAQTNLNVRLATIRIVESRAQLRVTGAARFPTLTGSGSYSRTKISDKEVQRGLSDGLGGRSLGGLTGGVPFYAAGVTVPPVDLWQDGIDASWELDLWGRVSRQVESARANLTVAVEDRRSVLIAQLAEVARDYMMLRGTQTQLSIARANQKTEQASVTLTRQRFVGGLTTELDVQNALGQLDATTADIPTYEQQATQQINALSLLLGEPPQALRAELDAASPVPPIPPRVPVGVPSELARRRPDIREAEARLHAATANVGVAVADFYPRVTLTGALNFQTLSFRDLAFWSAAAYNFGPSISLPIFQGGRLQGALQLSKAQQQEAAISYQQTVLGAWHDVDNALTAYAAEQRRHDQLQQSVQAANRALVLATEQYATGLQTFLNVLDAQRTVLSAQQQLAVSTTTESGNLVQLYTALGGGWETTFPSVNQAADGSTVPAKLPGAQAAR</sequence>
<dbReference type="AlphaFoldDB" id="A0A6M8HPX3"/>
<dbReference type="NCBIfam" id="TIGR01845">
    <property type="entry name" value="outer_NodT"/>
    <property type="match status" value="1"/>
</dbReference>
<evidence type="ECO:0000313" key="5">
    <source>
        <dbReference type="Proteomes" id="UP000500767"/>
    </source>
</evidence>
<gene>
    <name evidence="4" type="ORF">HN018_10385</name>
</gene>
<dbReference type="Proteomes" id="UP000500767">
    <property type="component" value="Chromosome"/>
</dbReference>
<keyword evidence="2" id="KW-0812">Transmembrane</keyword>
<dbReference type="EMBL" id="CP053708">
    <property type="protein sequence ID" value="QKE90388.1"/>
    <property type="molecule type" value="Genomic_DNA"/>
</dbReference>
<accession>A0A6M8HPX3</accession>
<dbReference type="PANTHER" id="PTHR30203:SF25">
    <property type="entry name" value="OUTER MEMBRANE PROTEIN-RELATED"/>
    <property type="match status" value="1"/>
</dbReference>
<dbReference type="PANTHER" id="PTHR30203">
    <property type="entry name" value="OUTER MEMBRANE CATION EFFLUX PROTEIN"/>
    <property type="match status" value="1"/>
</dbReference>
<comment type="subcellular location">
    <subcellularLocation>
        <location evidence="2">Cell membrane</location>
        <topology evidence="2">Lipid-anchor</topology>
    </subcellularLocation>
</comment>
<keyword evidence="2" id="KW-1134">Transmembrane beta strand</keyword>
<dbReference type="GO" id="GO:0015562">
    <property type="term" value="F:efflux transmembrane transporter activity"/>
    <property type="evidence" value="ECO:0007669"/>
    <property type="project" value="InterPro"/>
</dbReference>
<dbReference type="Gene3D" id="2.20.200.10">
    <property type="entry name" value="Outer membrane efflux proteins (OEP)"/>
    <property type="match status" value="1"/>
</dbReference>
<keyword evidence="2" id="KW-0564">Palmitate</keyword>
<reference evidence="4 5" key="1">
    <citation type="journal article" date="2014" name="World J. Microbiol. Biotechnol.">
        <title>Biodiversity and physiological characteristics of Antarctic and Arctic lichens-associated bacteria.</title>
        <authorList>
            <person name="Lee Y.M."/>
            <person name="Kim E.H."/>
            <person name="Lee H.K."/>
            <person name="Hong S.G."/>
        </authorList>
    </citation>
    <scope>NUCLEOTIDE SEQUENCE [LARGE SCALE GENOMIC DNA]</scope>
    <source>
        <strain evidence="4 5">PAMC 26569</strain>
    </source>
</reference>
<dbReference type="InterPro" id="IPR010131">
    <property type="entry name" value="MdtP/NodT-like"/>
</dbReference>
<keyword evidence="5" id="KW-1185">Reference proteome</keyword>
<evidence type="ECO:0000313" key="4">
    <source>
        <dbReference type="EMBL" id="QKE90388.1"/>
    </source>
</evidence>
<dbReference type="Gene3D" id="1.20.1600.10">
    <property type="entry name" value="Outer membrane efflux proteins (OEP)"/>
    <property type="match status" value="1"/>
</dbReference>
<keyword evidence="2" id="KW-0472">Membrane</keyword>
<dbReference type="KEGG" id="lck:HN018_10385"/>
<name>A0A6M8HPX3_9PROT</name>
<organism evidence="4 5">
    <name type="scientific">Lichenicola cladoniae</name>
    <dbReference type="NCBI Taxonomy" id="1484109"/>
    <lineage>
        <taxon>Bacteria</taxon>
        <taxon>Pseudomonadati</taxon>
        <taxon>Pseudomonadota</taxon>
        <taxon>Alphaproteobacteria</taxon>
        <taxon>Acetobacterales</taxon>
        <taxon>Acetobacteraceae</taxon>
        <taxon>Lichenicola</taxon>
    </lineage>
</organism>
<proteinExistence type="inferred from homology"/>
<dbReference type="Pfam" id="PF02321">
    <property type="entry name" value="OEP"/>
    <property type="match status" value="2"/>
</dbReference>
<evidence type="ECO:0000256" key="3">
    <source>
        <dbReference type="SAM" id="Coils"/>
    </source>
</evidence>
<dbReference type="PROSITE" id="PS51257">
    <property type="entry name" value="PROKAR_LIPOPROTEIN"/>
    <property type="match status" value="1"/>
</dbReference>
<evidence type="ECO:0000256" key="1">
    <source>
        <dbReference type="ARBA" id="ARBA00007613"/>
    </source>
</evidence>
<dbReference type="RefSeq" id="WP_171833930.1">
    <property type="nucleotide sequence ID" value="NZ_CP053708.1"/>
</dbReference>
<keyword evidence="2" id="KW-0449">Lipoprotein</keyword>
<dbReference type="InterPro" id="IPR003423">
    <property type="entry name" value="OMP_efflux"/>
</dbReference>
<evidence type="ECO:0000256" key="2">
    <source>
        <dbReference type="RuleBase" id="RU362097"/>
    </source>
</evidence>
<comment type="similarity">
    <text evidence="1 2">Belongs to the outer membrane factor (OMF) (TC 1.B.17) family.</text>
</comment>
<keyword evidence="3" id="KW-0175">Coiled coil</keyword>